<organism evidence="2 3">
    <name type="scientific">Ensete ventricosum</name>
    <name type="common">Abyssinian banana</name>
    <name type="synonym">Musa ensete</name>
    <dbReference type="NCBI Taxonomy" id="4639"/>
    <lineage>
        <taxon>Eukaryota</taxon>
        <taxon>Viridiplantae</taxon>
        <taxon>Streptophyta</taxon>
        <taxon>Embryophyta</taxon>
        <taxon>Tracheophyta</taxon>
        <taxon>Spermatophyta</taxon>
        <taxon>Magnoliopsida</taxon>
        <taxon>Liliopsida</taxon>
        <taxon>Zingiberales</taxon>
        <taxon>Musaceae</taxon>
        <taxon>Ensete</taxon>
    </lineage>
</organism>
<sequence>MISTKNSEICLESSKERRKVPEIVRSTHQAKQSDQRCGRTFSHGVSIQDDPI</sequence>
<protein>
    <submittedName>
        <fullName evidence="2">Uncharacterized protein</fullName>
    </submittedName>
</protein>
<name>A0A426XSH0_ENSVE</name>
<feature type="region of interest" description="Disordered" evidence="1">
    <location>
        <begin position="1"/>
        <end position="52"/>
    </location>
</feature>
<proteinExistence type="predicted"/>
<comment type="caution">
    <text evidence="2">The sequence shown here is derived from an EMBL/GenBank/DDBJ whole genome shotgun (WGS) entry which is preliminary data.</text>
</comment>
<dbReference type="EMBL" id="AMZH03017897">
    <property type="protein sequence ID" value="RRT42361.1"/>
    <property type="molecule type" value="Genomic_DNA"/>
</dbReference>
<dbReference type="AlphaFoldDB" id="A0A426XSH0"/>
<evidence type="ECO:0000256" key="1">
    <source>
        <dbReference type="SAM" id="MobiDB-lite"/>
    </source>
</evidence>
<gene>
    <name evidence="2" type="ORF">B296_00038948</name>
</gene>
<feature type="compositionally biased region" description="Basic and acidic residues" evidence="1">
    <location>
        <begin position="13"/>
        <end position="22"/>
    </location>
</feature>
<dbReference type="Proteomes" id="UP000287651">
    <property type="component" value="Unassembled WGS sequence"/>
</dbReference>
<evidence type="ECO:0000313" key="2">
    <source>
        <dbReference type="EMBL" id="RRT42361.1"/>
    </source>
</evidence>
<accession>A0A426XSH0</accession>
<evidence type="ECO:0000313" key="3">
    <source>
        <dbReference type="Proteomes" id="UP000287651"/>
    </source>
</evidence>
<reference evidence="2 3" key="1">
    <citation type="journal article" date="2014" name="Agronomy (Basel)">
        <title>A Draft Genome Sequence for Ensete ventricosum, the Drought-Tolerant Tree Against Hunger.</title>
        <authorList>
            <person name="Harrison J."/>
            <person name="Moore K.A."/>
            <person name="Paszkiewicz K."/>
            <person name="Jones T."/>
            <person name="Grant M."/>
            <person name="Ambacheew D."/>
            <person name="Muzemil S."/>
            <person name="Studholme D.J."/>
        </authorList>
    </citation>
    <scope>NUCLEOTIDE SEQUENCE [LARGE SCALE GENOMIC DNA]</scope>
</reference>